<sequence length="113" mass="12313">MSKEKRLLQCPVEVQGKCFPDIGKNMNVDEALESPDGVERPNKTTGEPSKMEEMANARKQFGRVAKNYGKLDLNVEFSNGVEEPAPRMNQGSGSGRAEDDNIEGGDDKVVKAA</sequence>
<gene>
    <name evidence="2" type="ORF">Salat_0144400</name>
</gene>
<feature type="region of interest" description="Disordered" evidence="1">
    <location>
        <begin position="77"/>
        <end position="113"/>
    </location>
</feature>
<name>A0AAE1YYH7_9LAMI</name>
<reference evidence="2" key="2">
    <citation type="journal article" date="2024" name="Plant">
        <title>Genomic evolution and insights into agronomic trait innovations of Sesamum species.</title>
        <authorList>
            <person name="Miao H."/>
            <person name="Wang L."/>
            <person name="Qu L."/>
            <person name="Liu H."/>
            <person name="Sun Y."/>
            <person name="Le M."/>
            <person name="Wang Q."/>
            <person name="Wei S."/>
            <person name="Zheng Y."/>
            <person name="Lin W."/>
            <person name="Duan Y."/>
            <person name="Cao H."/>
            <person name="Xiong S."/>
            <person name="Wang X."/>
            <person name="Wei L."/>
            <person name="Li C."/>
            <person name="Ma Q."/>
            <person name="Ju M."/>
            <person name="Zhao R."/>
            <person name="Li G."/>
            <person name="Mu C."/>
            <person name="Tian Q."/>
            <person name="Mei H."/>
            <person name="Zhang T."/>
            <person name="Gao T."/>
            <person name="Zhang H."/>
        </authorList>
    </citation>
    <scope>NUCLEOTIDE SEQUENCE</scope>
    <source>
        <strain evidence="2">3651</strain>
    </source>
</reference>
<feature type="region of interest" description="Disordered" evidence="1">
    <location>
        <begin position="28"/>
        <end position="53"/>
    </location>
</feature>
<evidence type="ECO:0000313" key="2">
    <source>
        <dbReference type="EMBL" id="KAK4438103.1"/>
    </source>
</evidence>
<dbReference type="EMBL" id="JACGWO010000001">
    <property type="protein sequence ID" value="KAK4438103.1"/>
    <property type="molecule type" value="Genomic_DNA"/>
</dbReference>
<organism evidence="2 3">
    <name type="scientific">Sesamum alatum</name>
    <dbReference type="NCBI Taxonomy" id="300844"/>
    <lineage>
        <taxon>Eukaryota</taxon>
        <taxon>Viridiplantae</taxon>
        <taxon>Streptophyta</taxon>
        <taxon>Embryophyta</taxon>
        <taxon>Tracheophyta</taxon>
        <taxon>Spermatophyta</taxon>
        <taxon>Magnoliopsida</taxon>
        <taxon>eudicotyledons</taxon>
        <taxon>Gunneridae</taxon>
        <taxon>Pentapetalae</taxon>
        <taxon>asterids</taxon>
        <taxon>lamiids</taxon>
        <taxon>Lamiales</taxon>
        <taxon>Pedaliaceae</taxon>
        <taxon>Sesamum</taxon>
    </lineage>
</organism>
<evidence type="ECO:0000256" key="1">
    <source>
        <dbReference type="SAM" id="MobiDB-lite"/>
    </source>
</evidence>
<evidence type="ECO:0000313" key="3">
    <source>
        <dbReference type="Proteomes" id="UP001293254"/>
    </source>
</evidence>
<protein>
    <submittedName>
        <fullName evidence="2">Uncharacterized protein</fullName>
    </submittedName>
</protein>
<accession>A0AAE1YYH7</accession>
<dbReference type="Proteomes" id="UP001293254">
    <property type="component" value="Unassembled WGS sequence"/>
</dbReference>
<keyword evidence="3" id="KW-1185">Reference proteome</keyword>
<reference evidence="2" key="1">
    <citation type="submission" date="2020-06" db="EMBL/GenBank/DDBJ databases">
        <authorList>
            <person name="Li T."/>
            <person name="Hu X."/>
            <person name="Zhang T."/>
            <person name="Song X."/>
            <person name="Zhang H."/>
            <person name="Dai N."/>
            <person name="Sheng W."/>
            <person name="Hou X."/>
            <person name="Wei L."/>
        </authorList>
    </citation>
    <scope>NUCLEOTIDE SEQUENCE</scope>
    <source>
        <strain evidence="2">3651</strain>
        <tissue evidence="2">Leaf</tissue>
    </source>
</reference>
<dbReference type="AlphaFoldDB" id="A0AAE1YYH7"/>
<proteinExistence type="predicted"/>
<comment type="caution">
    <text evidence="2">The sequence shown here is derived from an EMBL/GenBank/DDBJ whole genome shotgun (WGS) entry which is preliminary data.</text>
</comment>